<dbReference type="AlphaFoldDB" id="A0A516PZM3"/>
<dbReference type="EMBL" id="CP041692">
    <property type="protein sequence ID" value="QDP96633.1"/>
    <property type="molecule type" value="Genomic_DNA"/>
</dbReference>
<dbReference type="PRINTS" id="PR00332">
    <property type="entry name" value="HISTRIAD"/>
</dbReference>
<accession>A0A516PZM3</accession>
<feature type="active site" description="Tele-AMP-histidine intermediate" evidence="1">
    <location>
        <position position="97"/>
    </location>
</feature>
<name>A0A516PZM3_9ACTN</name>
<dbReference type="OrthoDB" id="9784774at2"/>
<dbReference type="PANTHER" id="PTHR46648:SF1">
    <property type="entry name" value="ADENOSINE 5'-MONOPHOSPHORAMIDASE HNT1"/>
    <property type="match status" value="1"/>
</dbReference>
<evidence type="ECO:0000256" key="1">
    <source>
        <dbReference type="PIRSR" id="PIRSR601310-1"/>
    </source>
</evidence>
<dbReference type="RefSeq" id="WP_143986596.1">
    <property type="nucleotide sequence ID" value="NZ_CP041692.1"/>
</dbReference>
<reference evidence="5 6" key="1">
    <citation type="submission" date="2019-07" db="EMBL/GenBank/DDBJ databases">
        <title>Microlunatus dokdonensis sp. nov. isolated from the rhizospheric soil of the wild plant Elymus tsukushiensis.</title>
        <authorList>
            <person name="Ghim S.-Y."/>
            <person name="Hwang Y.-J."/>
            <person name="Son J.-S."/>
            <person name="Shin J.-H."/>
        </authorList>
    </citation>
    <scope>NUCLEOTIDE SEQUENCE [LARGE SCALE GENOMIC DNA]</scope>
    <source>
        <strain evidence="5 6">KUDC0627</strain>
    </source>
</reference>
<evidence type="ECO:0000259" key="4">
    <source>
        <dbReference type="PROSITE" id="PS51084"/>
    </source>
</evidence>
<dbReference type="Gene3D" id="3.30.428.10">
    <property type="entry name" value="HIT-like"/>
    <property type="match status" value="1"/>
</dbReference>
<dbReference type="GO" id="GO:0003824">
    <property type="term" value="F:catalytic activity"/>
    <property type="evidence" value="ECO:0007669"/>
    <property type="project" value="InterPro"/>
</dbReference>
<organism evidence="5 6">
    <name type="scientific">Microlunatus elymi</name>
    <dbReference type="NCBI Taxonomy" id="2596828"/>
    <lineage>
        <taxon>Bacteria</taxon>
        <taxon>Bacillati</taxon>
        <taxon>Actinomycetota</taxon>
        <taxon>Actinomycetes</taxon>
        <taxon>Propionibacteriales</taxon>
        <taxon>Propionibacteriaceae</taxon>
        <taxon>Microlunatus</taxon>
    </lineage>
</organism>
<dbReference type="PROSITE" id="PS51084">
    <property type="entry name" value="HIT_2"/>
    <property type="match status" value="1"/>
</dbReference>
<dbReference type="PANTHER" id="PTHR46648">
    <property type="entry name" value="HIT FAMILY PROTEIN 1"/>
    <property type="match status" value="1"/>
</dbReference>
<evidence type="ECO:0000256" key="3">
    <source>
        <dbReference type="PROSITE-ProRule" id="PRU00464"/>
    </source>
</evidence>
<evidence type="ECO:0000313" key="6">
    <source>
        <dbReference type="Proteomes" id="UP000319263"/>
    </source>
</evidence>
<evidence type="ECO:0000256" key="2">
    <source>
        <dbReference type="PIRSR" id="PIRSR601310-3"/>
    </source>
</evidence>
<evidence type="ECO:0000313" key="5">
    <source>
        <dbReference type="EMBL" id="QDP96633.1"/>
    </source>
</evidence>
<sequence length="145" mass="15837">MSNDVICQIIAGDLDAEIVHRDEQLIAFLDHRPVFKGHVLVAPVQHIDSLLTLPDDLMRPLIALGQQITRALMDALGAKGSFTAINTIVSQSIPHLHLHVVPRTKGDGLRGFFWPRTRYAAGEAAAYADRIRTALLHAGAPDSHP</sequence>
<dbReference type="Proteomes" id="UP000319263">
    <property type="component" value="Chromosome"/>
</dbReference>
<gene>
    <name evidence="5" type="ORF">FOE78_12560</name>
</gene>
<dbReference type="KEGG" id="mik:FOE78_12560"/>
<dbReference type="GO" id="GO:0009117">
    <property type="term" value="P:nucleotide metabolic process"/>
    <property type="evidence" value="ECO:0007669"/>
    <property type="project" value="TreeGrafter"/>
</dbReference>
<dbReference type="InterPro" id="IPR036265">
    <property type="entry name" value="HIT-like_sf"/>
</dbReference>
<feature type="domain" description="HIT" evidence="4">
    <location>
        <begin position="5"/>
        <end position="110"/>
    </location>
</feature>
<keyword evidence="6" id="KW-1185">Reference proteome</keyword>
<dbReference type="SUPFAM" id="SSF54197">
    <property type="entry name" value="HIT-like"/>
    <property type="match status" value="1"/>
</dbReference>
<dbReference type="InterPro" id="IPR001310">
    <property type="entry name" value="Histidine_triad_HIT"/>
</dbReference>
<protein>
    <submittedName>
        <fullName evidence="5">HIT family protein</fullName>
    </submittedName>
</protein>
<proteinExistence type="predicted"/>
<dbReference type="InterPro" id="IPR011146">
    <property type="entry name" value="HIT-like"/>
</dbReference>
<dbReference type="Pfam" id="PF01230">
    <property type="entry name" value="HIT"/>
    <property type="match status" value="1"/>
</dbReference>
<feature type="short sequence motif" description="Histidine triad motif" evidence="2 3">
    <location>
        <begin position="95"/>
        <end position="99"/>
    </location>
</feature>